<dbReference type="SMART" id="SM00387">
    <property type="entry name" value="HATPase_c"/>
    <property type="match status" value="1"/>
</dbReference>
<dbReference type="Pfam" id="PF02518">
    <property type="entry name" value="HATPase_c"/>
    <property type="match status" value="1"/>
</dbReference>
<dbReference type="PANTHER" id="PTHR43547">
    <property type="entry name" value="TWO-COMPONENT HISTIDINE KINASE"/>
    <property type="match status" value="1"/>
</dbReference>
<dbReference type="SUPFAM" id="SSF55785">
    <property type="entry name" value="PYP-like sensor domain (PAS domain)"/>
    <property type="match status" value="3"/>
</dbReference>
<keyword evidence="6" id="KW-0418">Kinase</keyword>
<evidence type="ECO:0000256" key="4">
    <source>
        <dbReference type="ARBA" id="ARBA00022679"/>
    </source>
</evidence>
<dbReference type="InterPro" id="IPR003661">
    <property type="entry name" value="HisK_dim/P_dom"/>
</dbReference>
<dbReference type="InterPro" id="IPR005467">
    <property type="entry name" value="His_kinase_dom"/>
</dbReference>
<dbReference type="InterPro" id="IPR000014">
    <property type="entry name" value="PAS"/>
</dbReference>
<dbReference type="Pfam" id="PF08447">
    <property type="entry name" value="PAS_3"/>
    <property type="match status" value="1"/>
</dbReference>
<comment type="caution">
    <text evidence="11">The sequence shown here is derived from an EMBL/GenBank/DDBJ whole genome shotgun (WGS) entry which is preliminary data.</text>
</comment>
<dbReference type="PROSITE" id="PS50109">
    <property type="entry name" value="HIS_KIN"/>
    <property type="match status" value="1"/>
</dbReference>
<dbReference type="InterPro" id="IPR013655">
    <property type="entry name" value="PAS_fold_3"/>
</dbReference>
<protein>
    <recommendedName>
        <fullName evidence="2">histidine kinase</fullName>
        <ecNumber evidence="2">2.7.13.3</ecNumber>
    </recommendedName>
</protein>
<evidence type="ECO:0000259" key="9">
    <source>
        <dbReference type="PROSITE" id="PS50109"/>
    </source>
</evidence>
<keyword evidence="4" id="KW-0808">Transferase</keyword>
<dbReference type="Gene3D" id="3.30.450.20">
    <property type="entry name" value="PAS domain"/>
    <property type="match status" value="3"/>
</dbReference>
<dbReference type="RefSeq" id="WP_074429559.1">
    <property type="nucleotide sequence ID" value="NZ_JANKBY010000098.1"/>
</dbReference>
<dbReference type="Gene3D" id="1.10.287.130">
    <property type="match status" value="1"/>
</dbReference>
<dbReference type="InterPro" id="IPR013656">
    <property type="entry name" value="PAS_4"/>
</dbReference>
<evidence type="ECO:0000256" key="5">
    <source>
        <dbReference type="ARBA" id="ARBA00022741"/>
    </source>
</evidence>
<dbReference type="CDD" id="cd00082">
    <property type="entry name" value="HisKA"/>
    <property type="match status" value="1"/>
</dbReference>
<dbReference type="NCBIfam" id="TIGR00229">
    <property type="entry name" value="sensory_box"/>
    <property type="match status" value="3"/>
</dbReference>
<dbReference type="CDD" id="cd00130">
    <property type="entry name" value="PAS"/>
    <property type="match status" value="3"/>
</dbReference>
<reference evidence="11" key="1">
    <citation type="submission" date="2022-07" db="EMBL/GenBank/DDBJ databases">
        <title>Enhanced cultured diversity of the mouse gut microbiota enables custom-made synthetic communities.</title>
        <authorList>
            <person name="Afrizal A."/>
        </authorList>
    </citation>
    <scope>NUCLEOTIDE SEQUENCE</scope>
    <source>
        <strain evidence="11">DSM 29186</strain>
    </source>
</reference>
<accession>A0A9X2MBY3</accession>
<feature type="domain" description="PAS" evidence="10">
    <location>
        <begin position="109"/>
        <end position="179"/>
    </location>
</feature>
<feature type="domain" description="Histidine kinase" evidence="9">
    <location>
        <begin position="548"/>
        <end position="769"/>
    </location>
</feature>
<dbReference type="SUPFAM" id="SSF55874">
    <property type="entry name" value="ATPase domain of HSP90 chaperone/DNA topoisomerase II/histidine kinase"/>
    <property type="match status" value="1"/>
</dbReference>
<dbReference type="CDD" id="cd16922">
    <property type="entry name" value="HATPase_EvgS-ArcB-TorS-like"/>
    <property type="match status" value="1"/>
</dbReference>
<dbReference type="InterPro" id="IPR003594">
    <property type="entry name" value="HATPase_dom"/>
</dbReference>
<dbReference type="InterPro" id="IPR036890">
    <property type="entry name" value="HATPase_C_sf"/>
</dbReference>
<dbReference type="PROSITE" id="PS50112">
    <property type="entry name" value="PAS"/>
    <property type="match status" value="3"/>
</dbReference>
<evidence type="ECO:0000256" key="6">
    <source>
        <dbReference type="ARBA" id="ARBA00022777"/>
    </source>
</evidence>
<evidence type="ECO:0000313" key="11">
    <source>
        <dbReference type="EMBL" id="MCR1823015.1"/>
    </source>
</evidence>
<dbReference type="SMART" id="SM00388">
    <property type="entry name" value="HisKA"/>
    <property type="match status" value="1"/>
</dbReference>
<dbReference type="InterPro" id="IPR035965">
    <property type="entry name" value="PAS-like_dom_sf"/>
</dbReference>
<dbReference type="PRINTS" id="PR00344">
    <property type="entry name" value="BCTRLSENSOR"/>
</dbReference>
<evidence type="ECO:0000256" key="3">
    <source>
        <dbReference type="ARBA" id="ARBA00022553"/>
    </source>
</evidence>
<dbReference type="GO" id="GO:0000155">
    <property type="term" value="F:phosphorelay sensor kinase activity"/>
    <property type="evidence" value="ECO:0007669"/>
    <property type="project" value="InterPro"/>
</dbReference>
<name>A0A9X2MBY3_9FIRM</name>
<dbReference type="Gene3D" id="3.30.565.10">
    <property type="entry name" value="Histidine kinase-like ATPase, C-terminal domain"/>
    <property type="match status" value="1"/>
</dbReference>
<feature type="domain" description="PAS" evidence="10">
    <location>
        <begin position="1"/>
        <end position="67"/>
    </location>
</feature>
<evidence type="ECO:0000256" key="1">
    <source>
        <dbReference type="ARBA" id="ARBA00000085"/>
    </source>
</evidence>
<keyword evidence="7 11" id="KW-0067">ATP-binding</keyword>
<dbReference type="SMART" id="SM00091">
    <property type="entry name" value="PAS"/>
    <property type="match status" value="3"/>
</dbReference>
<dbReference type="EMBL" id="JANKBY010000098">
    <property type="protein sequence ID" value="MCR1823015.1"/>
    <property type="molecule type" value="Genomic_DNA"/>
</dbReference>
<dbReference type="Pfam" id="PF08448">
    <property type="entry name" value="PAS_4"/>
    <property type="match status" value="1"/>
</dbReference>
<dbReference type="Pfam" id="PF13426">
    <property type="entry name" value="PAS_9"/>
    <property type="match status" value="1"/>
</dbReference>
<evidence type="ECO:0000313" key="12">
    <source>
        <dbReference type="Proteomes" id="UP001140817"/>
    </source>
</evidence>
<evidence type="ECO:0000256" key="8">
    <source>
        <dbReference type="ARBA" id="ARBA00023012"/>
    </source>
</evidence>
<organism evidence="11 12">
    <name type="scientific">Terrisporobacter muris</name>
    <dbReference type="NCBI Taxonomy" id="2963284"/>
    <lineage>
        <taxon>Bacteria</taxon>
        <taxon>Bacillati</taxon>
        <taxon>Bacillota</taxon>
        <taxon>Clostridia</taxon>
        <taxon>Peptostreptococcales</taxon>
        <taxon>Peptostreptococcaceae</taxon>
        <taxon>Terrisporobacter</taxon>
    </lineage>
</organism>
<gene>
    <name evidence="11" type="ORF">NSA58_09470</name>
</gene>
<keyword evidence="12" id="KW-1185">Reference proteome</keyword>
<dbReference type="GO" id="GO:0005524">
    <property type="term" value="F:ATP binding"/>
    <property type="evidence" value="ECO:0007669"/>
    <property type="project" value="UniProtKB-KW"/>
</dbReference>
<feature type="domain" description="PAS" evidence="10">
    <location>
        <begin position="408"/>
        <end position="479"/>
    </location>
</feature>
<evidence type="ECO:0000259" key="10">
    <source>
        <dbReference type="PROSITE" id="PS50112"/>
    </source>
</evidence>
<dbReference type="InterPro" id="IPR036097">
    <property type="entry name" value="HisK_dim/P_sf"/>
</dbReference>
<dbReference type="SUPFAM" id="SSF47384">
    <property type="entry name" value="Homodimeric domain of signal transducing histidine kinase"/>
    <property type="match status" value="1"/>
</dbReference>
<proteinExistence type="predicted"/>
<keyword evidence="5" id="KW-0547">Nucleotide-binding</keyword>
<dbReference type="PANTHER" id="PTHR43547:SF2">
    <property type="entry name" value="HYBRID SIGNAL TRANSDUCTION HISTIDINE KINASE C"/>
    <property type="match status" value="1"/>
</dbReference>
<keyword evidence="8" id="KW-0902">Two-component regulatory system</keyword>
<dbReference type="FunFam" id="3.30.565.10:FF:000037">
    <property type="entry name" value="Hybrid sensor histidine kinase/response regulator"/>
    <property type="match status" value="1"/>
</dbReference>
<comment type="catalytic activity">
    <reaction evidence="1">
        <text>ATP + protein L-histidine = ADP + protein N-phospho-L-histidine.</text>
        <dbReference type="EC" id="2.7.13.3"/>
    </reaction>
</comment>
<dbReference type="InterPro" id="IPR004358">
    <property type="entry name" value="Sig_transdc_His_kin-like_C"/>
</dbReference>
<dbReference type="EC" id="2.7.13.3" evidence="2"/>
<evidence type="ECO:0000256" key="2">
    <source>
        <dbReference type="ARBA" id="ARBA00012438"/>
    </source>
</evidence>
<dbReference type="AlphaFoldDB" id="A0A9X2MBY3"/>
<evidence type="ECO:0000256" key="7">
    <source>
        <dbReference type="ARBA" id="ARBA00022840"/>
    </source>
</evidence>
<dbReference type="Pfam" id="PF00512">
    <property type="entry name" value="HisKA"/>
    <property type="match status" value="1"/>
</dbReference>
<dbReference type="Proteomes" id="UP001140817">
    <property type="component" value="Unassembled WGS sequence"/>
</dbReference>
<keyword evidence="3" id="KW-0597">Phosphoprotein</keyword>
<sequence length="801" mass="93949">MLSIYNKVSDYIVVLNYEGKIIFCNESFLKRLNYNKEDLLNLHIFEVIKNEENSVENQLIESEETNRNIDFYSKSNELVKINSNISIENLNNERSIIIIGKEVDEKPYTMEMLEDLLDNISISTFVINEEGRYLYVNKAFSNILNLERDDIIGSYNYNYWDDEVYKEFELNNRDVIENKNPKIFNEKLVINNDIQWYKSYKSPIYDENNKTKYIVATTENINLSKTISEELYKNFNRTIIKSDYNDIEYYDVDLSKILSNIGERILDYTNADGLSILMYDKNREGLTPFIKLKNSNKYFENIRFIPSTIAQIYSDKNKKYFNNVYPKISNEPISKQIYMDELDYLGNYIVELSDEFIGIISLNYSNGNSPKFNSDEYMKHICTKIAMIIKNVRLSNQVLVENRKRKYTEKELEQYLNVCVDLVSIVGIDGYLKRLSPNWHNVLGWSEEELLSMSMKEIVHPEEVERFRKLRKDKLIDIDGKIDRKIVRFKHKKGHYVYLEWSSMYISKQGIYVTAARDITGELEIEKEKRRLEEAVQLELVKNEFFSNISHEFRTPINILIGTMQLINKNIEQNNIDLENLKKYTNYIKQNSYRLLRLVNNLIDISKMDIGAYELRASNQNIINIIEDITLSVADYTKNNKINLIFDTNVEELITYCDPDKIERIMLNLLSNAIKYTPEGGNIEVDINATEKEIIVSVNDSGVGIPSDKLNLIFDRFGQVDESFNRKCEGSGIGLSIVRNLVEMHGGNVYVKSAINEGSQFIFTIPIKLKEEDNKNYDYDYDRKCKHVERCDIEFSDIYSV</sequence>